<dbReference type="GO" id="GO:0016020">
    <property type="term" value="C:membrane"/>
    <property type="evidence" value="ECO:0007669"/>
    <property type="project" value="UniProtKB-SubCell"/>
</dbReference>
<feature type="transmembrane region" description="Helical" evidence="6">
    <location>
        <begin position="173"/>
        <end position="195"/>
    </location>
</feature>
<keyword evidence="4 6" id="KW-0472">Membrane</keyword>
<feature type="transmembrane region" description="Helical" evidence="6">
    <location>
        <begin position="93"/>
        <end position="118"/>
    </location>
</feature>
<accession>A0A9P5D3E3</accession>
<comment type="subcellular location">
    <subcellularLocation>
        <location evidence="1">Membrane</location>
        <topology evidence="1">Multi-pass membrane protein</topology>
    </subcellularLocation>
</comment>
<name>A0A9P5D3E3_9HYPO</name>
<dbReference type="Pfam" id="PF20684">
    <property type="entry name" value="Fung_rhodopsin"/>
    <property type="match status" value="1"/>
</dbReference>
<reference evidence="8" key="1">
    <citation type="submission" date="2020-03" db="EMBL/GenBank/DDBJ databases">
        <title>Site-based positive gene gene selection in Geosmithia morbida across the United States reveals a broad range of putative effectors and factors for local host and environmental adapation.</title>
        <authorList>
            <person name="Onufrak A."/>
            <person name="Murdoch R.W."/>
            <person name="Gazis R."/>
            <person name="Huff M."/>
            <person name="Staton M."/>
            <person name="Klingeman W."/>
            <person name="Hadziabdic D."/>
        </authorList>
    </citation>
    <scope>NUCLEOTIDE SEQUENCE</scope>
    <source>
        <strain evidence="8">1262</strain>
    </source>
</reference>
<dbReference type="AlphaFoldDB" id="A0A9P5D3E3"/>
<sequence length="356" mass="38762">MAYKAAGVGGKGPMMIGVLWFEILLSFAVISLRLWTRKYVKGKIGWDDICLVATFVLMVVFAAITTVACFHGMGRHFNQLKTDQFARAMMLVMVGQSTVSMAIGMAKVVVATFLLRIVTAAWQRIFLWFCIGTMMFISVFLSISLFAQCTPVESIWNPLLADEKVCSLDLTTVAFVDCAYAAVMDFTLAIFPWIALHNLNIKRKEKIAICVSLSLGIFAGICGVIRTSGLKVLSNTGDYLFVIADSIIWTSSEVTTTIVCVCIPSLRPLYGKITGQLSSSGGEQTTPSYDAGNSYKLSSYTGKNGTKTNIEAAQARATTLNDSDESILLRRNGDIVMTQEVSVTYTDPNDGKGSVN</sequence>
<dbReference type="GeneID" id="55969453"/>
<comment type="similarity">
    <text evidence="5">Belongs to the SAT4 family.</text>
</comment>
<dbReference type="EMBL" id="JAANYQ010000017">
    <property type="protein sequence ID" value="KAF4120424.1"/>
    <property type="molecule type" value="Genomic_DNA"/>
</dbReference>
<keyword evidence="3 6" id="KW-1133">Transmembrane helix</keyword>
<evidence type="ECO:0000313" key="8">
    <source>
        <dbReference type="EMBL" id="KAF4120424.1"/>
    </source>
</evidence>
<evidence type="ECO:0000256" key="3">
    <source>
        <dbReference type="ARBA" id="ARBA00022989"/>
    </source>
</evidence>
<feature type="domain" description="Rhodopsin" evidence="7">
    <location>
        <begin position="32"/>
        <end position="270"/>
    </location>
</feature>
<evidence type="ECO:0000313" key="9">
    <source>
        <dbReference type="Proteomes" id="UP000749293"/>
    </source>
</evidence>
<dbReference type="PANTHER" id="PTHR33048:SF93">
    <property type="entry name" value="INTEGRAL MEMBRANE PROTEIN"/>
    <property type="match status" value="1"/>
</dbReference>
<comment type="caution">
    <text evidence="8">The sequence shown here is derived from an EMBL/GenBank/DDBJ whole genome shotgun (WGS) entry which is preliminary data.</text>
</comment>
<dbReference type="Proteomes" id="UP000749293">
    <property type="component" value="Unassembled WGS sequence"/>
</dbReference>
<feature type="transmembrane region" description="Helical" evidence="6">
    <location>
        <begin position="207"/>
        <end position="227"/>
    </location>
</feature>
<evidence type="ECO:0000259" key="7">
    <source>
        <dbReference type="Pfam" id="PF20684"/>
    </source>
</evidence>
<protein>
    <recommendedName>
        <fullName evidence="7">Rhodopsin domain-containing protein</fullName>
    </recommendedName>
</protein>
<dbReference type="InterPro" id="IPR052337">
    <property type="entry name" value="SAT4-like"/>
</dbReference>
<dbReference type="InterPro" id="IPR049326">
    <property type="entry name" value="Rhodopsin_dom_fungi"/>
</dbReference>
<gene>
    <name evidence="8" type="ORF">GMORB2_3225</name>
</gene>
<keyword evidence="9" id="KW-1185">Reference proteome</keyword>
<feature type="transmembrane region" description="Helical" evidence="6">
    <location>
        <begin position="48"/>
        <end position="73"/>
    </location>
</feature>
<organism evidence="8 9">
    <name type="scientific">Geosmithia morbida</name>
    <dbReference type="NCBI Taxonomy" id="1094350"/>
    <lineage>
        <taxon>Eukaryota</taxon>
        <taxon>Fungi</taxon>
        <taxon>Dikarya</taxon>
        <taxon>Ascomycota</taxon>
        <taxon>Pezizomycotina</taxon>
        <taxon>Sordariomycetes</taxon>
        <taxon>Hypocreomycetidae</taxon>
        <taxon>Hypocreales</taxon>
        <taxon>Bionectriaceae</taxon>
        <taxon>Geosmithia</taxon>
    </lineage>
</organism>
<dbReference type="PANTHER" id="PTHR33048">
    <property type="entry name" value="PTH11-LIKE INTEGRAL MEMBRANE PROTEIN (AFU_ORTHOLOGUE AFUA_5G11245)"/>
    <property type="match status" value="1"/>
</dbReference>
<evidence type="ECO:0000256" key="5">
    <source>
        <dbReference type="ARBA" id="ARBA00038359"/>
    </source>
</evidence>
<feature type="transmembrane region" description="Helical" evidence="6">
    <location>
        <begin position="125"/>
        <end position="147"/>
    </location>
</feature>
<evidence type="ECO:0000256" key="4">
    <source>
        <dbReference type="ARBA" id="ARBA00023136"/>
    </source>
</evidence>
<keyword evidence="2 6" id="KW-0812">Transmembrane</keyword>
<evidence type="ECO:0000256" key="2">
    <source>
        <dbReference type="ARBA" id="ARBA00022692"/>
    </source>
</evidence>
<evidence type="ECO:0000256" key="6">
    <source>
        <dbReference type="SAM" id="Phobius"/>
    </source>
</evidence>
<proteinExistence type="inferred from homology"/>
<evidence type="ECO:0000256" key="1">
    <source>
        <dbReference type="ARBA" id="ARBA00004141"/>
    </source>
</evidence>
<dbReference type="OrthoDB" id="3923077at2759"/>
<feature type="transmembrane region" description="Helical" evidence="6">
    <location>
        <begin position="12"/>
        <end position="36"/>
    </location>
</feature>
<dbReference type="RefSeq" id="XP_035319076.1">
    <property type="nucleotide sequence ID" value="XM_035465201.1"/>
</dbReference>